<dbReference type="Gene3D" id="1.10.260.40">
    <property type="entry name" value="lambda repressor-like DNA-binding domains"/>
    <property type="match status" value="1"/>
</dbReference>
<gene>
    <name evidence="4" type="ORF">GGE31_004110</name>
    <name evidence="3" type="ORF">GGE33_004151</name>
    <name evidence="5" type="ORF">GGE35_004052</name>
</gene>
<evidence type="ECO:0000313" key="3">
    <source>
        <dbReference type="EMBL" id="MBB4350386.1"/>
    </source>
</evidence>
<dbReference type="Proteomes" id="UP000524535">
    <property type="component" value="Unassembled WGS sequence"/>
</dbReference>
<name>A0A7W6V1H9_9HYPH</name>
<dbReference type="InterPro" id="IPR010982">
    <property type="entry name" value="Lambda_DNA-bd_dom_sf"/>
</dbReference>
<dbReference type="CDD" id="cd00093">
    <property type="entry name" value="HTH_XRE"/>
    <property type="match status" value="1"/>
</dbReference>
<organism evidence="5 8">
    <name type="scientific">Aliirhizobium cellulosilyticum</name>
    <dbReference type="NCBI Taxonomy" id="393664"/>
    <lineage>
        <taxon>Bacteria</taxon>
        <taxon>Pseudomonadati</taxon>
        <taxon>Pseudomonadota</taxon>
        <taxon>Alphaproteobacteria</taxon>
        <taxon>Hyphomicrobiales</taxon>
        <taxon>Rhizobiaceae</taxon>
        <taxon>Aliirhizobium</taxon>
    </lineage>
</organism>
<dbReference type="Proteomes" id="UP000576087">
    <property type="component" value="Unassembled WGS sequence"/>
</dbReference>
<feature type="region of interest" description="Disordered" evidence="1">
    <location>
        <begin position="67"/>
        <end position="96"/>
    </location>
</feature>
<feature type="domain" description="HTH cro/C1-type" evidence="2">
    <location>
        <begin position="7"/>
        <end position="61"/>
    </location>
</feature>
<evidence type="ECO:0000256" key="1">
    <source>
        <dbReference type="SAM" id="MobiDB-lite"/>
    </source>
</evidence>
<dbReference type="InterPro" id="IPR001387">
    <property type="entry name" value="Cro/C1-type_HTH"/>
</dbReference>
<accession>A0A7W6V1H9</accession>
<dbReference type="SMART" id="SM00530">
    <property type="entry name" value="HTH_XRE"/>
    <property type="match status" value="1"/>
</dbReference>
<proteinExistence type="predicted"/>
<reference evidence="6 7" key="1">
    <citation type="submission" date="2020-08" db="EMBL/GenBank/DDBJ databases">
        <title>Genomic Encyclopedia of Type Strains, Phase IV (KMG-V): Genome sequencing to study the core and pangenomes of soil and plant-associated prokaryotes.</title>
        <authorList>
            <person name="Whitman W."/>
        </authorList>
    </citation>
    <scope>NUCLEOTIDE SEQUENCE [LARGE SCALE GENOMIC DNA]</scope>
    <source>
        <strain evidence="4 7">SEMIA 444</strain>
        <strain evidence="3 6">SEMIA 448</strain>
        <strain evidence="5 8">SEMIA 452</strain>
    </source>
</reference>
<protein>
    <submittedName>
        <fullName evidence="5">DNA-binding XRE family transcriptional regulator</fullName>
    </submittedName>
</protein>
<feature type="region of interest" description="Disordered" evidence="1">
    <location>
        <begin position="27"/>
        <end position="46"/>
    </location>
</feature>
<dbReference type="SUPFAM" id="SSF47413">
    <property type="entry name" value="lambda repressor-like DNA-binding domains"/>
    <property type="match status" value="1"/>
</dbReference>
<comment type="caution">
    <text evidence="5">The sequence shown here is derived from an EMBL/GenBank/DDBJ whole genome shotgun (WGS) entry which is preliminary data.</text>
</comment>
<dbReference type="EMBL" id="JACIGY010000006">
    <property type="protein sequence ID" value="MBB4413582.1"/>
    <property type="molecule type" value="Genomic_DNA"/>
</dbReference>
<evidence type="ECO:0000313" key="7">
    <source>
        <dbReference type="Proteomes" id="UP000524535"/>
    </source>
</evidence>
<sequence>MITTSQLRAARAMIGLSIEELAKAAGVSGNSIRDAEASTGNAEPELSRKLKRVLESRGIIFVSAGQQDASGPGVRLHHQPIDEGIRPQNLNSTNDD</sequence>
<dbReference type="PROSITE" id="PS50943">
    <property type="entry name" value="HTH_CROC1"/>
    <property type="match status" value="1"/>
</dbReference>
<dbReference type="Proteomes" id="UP000520770">
    <property type="component" value="Unassembled WGS sequence"/>
</dbReference>
<dbReference type="Pfam" id="PF01381">
    <property type="entry name" value="HTH_3"/>
    <property type="match status" value="1"/>
</dbReference>
<evidence type="ECO:0000259" key="2">
    <source>
        <dbReference type="PROSITE" id="PS50943"/>
    </source>
</evidence>
<dbReference type="RefSeq" id="WP_183827112.1">
    <property type="nucleotide sequence ID" value="NZ_JACIGW010000005.1"/>
</dbReference>
<dbReference type="AlphaFoldDB" id="A0A7W6V1H9"/>
<dbReference type="EMBL" id="JACIHM010000006">
    <property type="protein sequence ID" value="MBB4448215.1"/>
    <property type="molecule type" value="Genomic_DNA"/>
</dbReference>
<evidence type="ECO:0000313" key="5">
    <source>
        <dbReference type="EMBL" id="MBB4448215.1"/>
    </source>
</evidence>
<evidence type="ECO:0000313" key="6">
    <source>
        <dbReference type="Proteomes" id="UP000520770"/>
    </source>
</evidence>
<keyword evidence="5" id="KW-0238">DNA-binding</keyword>
<evidence type="ECO:0000313" key="4">
    <source>
        <dbReference type="EMBL" id="MBB4413582.1"/>
    </source>
</evidence>
<keyword evidence="7" id="KW-1185">Reference proteome</keyword>
<dbReference type="EMBL" id="JACIGW010000005">
    <property type="protein sequence ID" value="MBB4350386.1"/>
    <property type="molecule type" value="Genomic_DNA"/>
</dbReference>
<evidence type="ECO:0000313" key="8">
    <source>
        <dbReference type="Proteomes" id="UP000576087"/>
    </source>
</evidence>
<dbReference type="GO" id="GO:0003677">
    <property type="term" value="F:DNA binding"/>
    <property type="evidence" value="ECO:0007669"/>
    <property type="project" value="UniProtKB-KW"/>
</dbReference>